<organism evidence="3 4">
    <name type="scientific">Mycobacterium lentiflavum</name>
    <dbReference type="NCBI Taxonomy" id="141349"/>
    <lineage>
        <taxon>Bacteria</taxon>
        <taxon>Bacillati</taxon>
        <taxon>Actinomycetota</taxon>
        <taxon>Actinomycetes</taxon>
        <taxon>Mycobacteriales</taxon>
        <taxon>Mycobacteriaceae</taxon>
        <taxon>Mycobacterium</taxon>
        <taxon>Mycobacterium simiae complex</taxon>
    </lineage>
</organism>
<dbReference type="SUPFAM" id="SSF49785">
    <property type="entry name" value="Galactose-binding domain-like"/>
    <property type="match status" value="1"/>
</dbReference>
<dbReference type="InterPro" id="IPR005674">
    <property type="entry name" value="CocE/Ser_esterase"/>
</dbReference>
<dbReference type="GO" id="GO:0008239">
    <property type="term" value="F:dipeptidyl-peptidase activity"/>
    <property type="evidence" value="ECO:0007669"/>
    <property type="project" value="InterPro"/>
</dbReference>
<name>A0A0E4CM68_MYCLN</name>
<evidence type="ECO:0000259" key="2">
    <source>
        <dbReference type="SMART" id="SM00939"/>
    </source>
</evidence>
<dbReference type="InterPro" id="IPR029058">
    <property type="entry name" value="AB_hydrolase_fold"/>
</dbReference>
<dbReference type="Gene3D" id="1.10.3020.20">
    <property type="match status" value="1"/>
</dbReference>
<accession>A0A0E4CM68</accession>
<dbReference type="Gene3D" id="3.40.50.1820">
    <property type="entry name" value="alpha/beta hydrolase"/>
    <property type="match status" value="1"/>
</dbReference>
<dbReference type="InterPro" id="IPR050585">
    <property type="entry name" value="Xaa-Pro_dipeptidyl-ppase/CocE"/>
</dbReference>
<dbReference type="AlphaFoldDB" id="A0A0E4CM68"/>
<dbReference type="PANTHER" id="PTHR43056">
    <property type="entry name" value="PEPTIDASE S9 PROLYL OLIGOPEPTIDASE"/>
    <property type="match status" value="1"/>
</dbReference>
<dbReference type="PANTHER" id="PTHR43056:SF10">
    <property type="entry name" value="COCE_NOND FAMILY, PUTATIVE (AFU_ORTHOLOGUE AFUA_7G00600)-RELATED"/>
    <property type="match status" value="1"/>
</dbReference>
<sequence length="582" mass="63481">MRELLDLAAAMGPMGMRALRSGQLMHPRVDLVDAEPDVDCAWEVPIPVKDGYTVTANIFRSKRALASDEAVPVIMCAHPYDNRNIPALGRTFGGGPPKQYRLISQVGRLRFSKLTSWESPDPDFWVGNGYAVVNLNLPGYGGSQGRPSAFGRDQAAAYFDAVEWVAEQPWCCGRIGLSGVSFLAISQYYVAACAARGGRAPEGLKAISPWEGLTDPARDVILPGGVKESGFPSFWWFMEIQPGLTGNAQDFLDVEGSPPLKWAADHPVIDDFWREKMPSLEGIEVPMLVCGSFSDHGMHTDGSFRAFQRASGPKWLYTHRTGKWTAYYSDEVKALLLQFFDCFVKGHGDNGFQSRAPVRLEVRSSRDVIHAVRDEQAWPLPATQWTTLYLDGGTYTLTADAPAAHSIEQEAASGLCRFGHVFAEDTEITGPMTLNLDLELRAGDRGPAPTDAVIFAVVDKLDRHGRRVPFHGSVGNDDDSVTRGCICASARELDAECSTPWLPVVSLSRRSPVAVGERIRLSIALSPSSTFFAAGERLQLSVSGKAIAQAPPYHKDNSPNRGRHVLHLGGSEAAHLLVPRVP</sequence>
<dbReference type="Pfam" id="PF08530">
    <property type="entry name" value="PepX_C"/>
    <property type="match status" value="1"/>
</dbReference>
<gene>
    <name evidence="3" type="ORF">BN1232_01536</name>
</gene>
<protein>
    <submittedName>
        <fullName evidence="3">Hydrolase, CocE/NonD family protein</fullName>
    </submittedName>
</protein>
<dbReference type="InterPro" id="IPR000383">
    <property type="entry name" value="Xaa-Pro-like_dom"/>
</dbReference>
<feature type="domain" description="Xaa-Pro dipeptidyl-peptidase C-terminal" evidence="2">
    <location>
        <begin position="337"/>
        <end position="577"/>
    </location>
</feature>
<dbReference type="STRING" id="141349.BN1232_01536"/>
<dbReference type="RefSeq" id="WP_090600816.1">
    <property type="nucleotide sequence ID" value="NZ_CTEE01000001.1"/>
</dbReference>
<keyword evidence="1 3" id="KW-0378">Hydrolase</keyword>
<evidence type="ECO:0000256" key="1">
    <source>
        <dbReference type="ARBA" id="ARBA00022801"/>
    </source>
</evidence>
<dbReference type="NCBIfam" id="TIGR00976">
    <property type="entry name" value="CocE_NonD"/>
    <property type="match status" value="2"/>
</dbReference>
<dbReference type="InterPro" id="IPR008979">
    <property type="entry name" value="Galactose-bd-like_sf"/>
</dbReference>
<dbReference type="SMART" id="SM00939">
    <property type="entry name" value="PepX_C"/>
    <property type="match status" value="1"/>
</dbReference>
<reference evidence="3 4" key="1">
    <citation type="submission" date="2015-03" db="EMBL/GenBank/DDBJ databases">
        <authorList>
            <person name="Urmite Genomes"/>
        </authorList>
    </citation>
    <scope>NUCLEOTIDE SEQUENCE [LARGE SCALE GENOMIC DNA]</scope>
    <source>
        <strain evidence="3 4">CSUR P1491</strain>
    </source>
</reference>
<evidence type="ECO:0000313" key="4">
    <source>
        <dbReference type="Proteomes" id="UP000199251"/>
    </source>
</evidence>
<dbReference type="OrthoDB" id="5240615at2"/>
<proteinExistence type="predicted"/>
<dbReference type="EMBL" id="CTEE01000001">
    <property type="protein sequence ID" value="CQD08547.1"/>
    <property type="molecule type" value="Genomic_DNA"/>
</dbReference>
<dbReference type="SUPFAM" id="SSF53474">
    <property type="entry name" value="alpha/beta-Hydrolases"/>
    <property type="match status" value="1"/>
</dbReference>
<dbReference type="Pfam" id="PF02129">
    <property type="entry name" value="Peptidase_S15"/>
    <property type="match status" value="1"/>
</dbReference>
<evidence type="ECO:0000313" key="3">
    <source>
        <dbReference type="EMBL" id="CQD08547.1"/>
    </source>
</evidence>
<dbReference type="Gene3D" id="2.60.120.260">
    <property type="entry name" value="Galactose-binding domain-like"/>
    <property type="match status" value="1"/>
</dbReference>
<dbReference type="Proteomes" id="UP000199251">
    <property type="component" value="Unassembled WGS sequence"/>
</dbReference>
<dbReference type="InterPro" id="IPR013736">
    <property type="entry name" value="Xaa-Pro_dipept_C"/>
</dbReference>